<dbReference type="RefSeq" id="WP_177101020.1">
    <property type="nucleotide sequence ID" value="NZ_JACAQB010000004.1"/>
</dbReference>
<organism evidence="2 3">
    <name type="scientific">Pseudomonas gingeri</name>
    <dbReference type="NCBI Taxonomy" id="117681"/>
    <lineage>
        <taxon>Bacteria</taxon>
        <taxon>Pseudomonadati</taxon>
        <taxon>Pseudomonadota</taxon>
        <taxon>Gammaproteobacteria</taxon>
        <taxon>Pseudomonadales</taxon>
        <taxon>Pseudomonadaceae</taxon>
        <taxon>Pseudomonas</taxon>
    </lineage>
</organism>
<name>A0A7Y7X9W4_9PSED</name>
<protein>
    <submittedName>
        <fullName evidence="2">MaoC family dehydratase</fullName>
    </submittedName>
</protein>
<evidence type="ECO:0000313" key="3">
    <source>
        <dbReference type="Proteomes" id="UP000539985"/>
    </source>
</evidence>
<dbReference type="PANTHER" id="PTHR43664:SF1">
    <property type="entry name" value="BETA-METHYLMALYL-COA DEHYDRATASE"/>
    <property type="match status" value="1"/>
</dbReference>
<accession>A0A7Y7X9W4</accession>
<sequence length="153" mass="16930">MPSDLSIRKLYLDDISPGDTFRSNEYHLDETQIRTFAQQFDPQPFHLDADAAAETFFQGLAASGWHTAAITMKLLVDSVPFVGGIIGAGSELSWPRPTRPDDILHVVSTVLEVKSSRSKPDRGVVTLESRTLNQKGEECQRSIGKLIVFRKSG</sequence>
<dbReference type="InterPro" id="IPR002539">
    <property type="entry name" value="MaoC-like_dom"/>
</dbReference>
<dbReference type="CDD" id="cd03454">
    <property type="entry name" value="YdeM"/>
    <property type="match status" value="1"/>
</dbReference>
<gene>
    <name evidence="2" type="ORF">HX882_07635</name>
</gene>
<proteinExistence type="predicted"/>
<dbReference type="AlphaFoldDB" id="A0A7Y7X9W4"/>
<evidence type="ECO:0000259" key="1">
    <source>
        <dbReference type="Pfam" id="PF01575"/>
    </source>
</evidence>
<dbReference type="PANTHER" id="PTHR43664">
    <property type="entry name" value="MONOAMINE OXIDASE-RELATED"/>
    <property type="match status" value="1"/>
</dbReference>
<evidence type="ECO:0000313" key="2">
    <source>
        <dbReference type="EMBL" id="NWB95755.1"/>
    </source>
</evidence>
<comment type="caution">
    <text evidence="2">The sequence shown here is derived from an EMBL/GenBank/DDBJ whole genome shotgun (WGS) entry which is preliminary data.</text>
</comment>
<dbReference type="InterPro" id="IPR029069">
    <property type="entry name" value="HotDog_dom_sf"/>
</dbReference>
<dbReference type="Proteomes" id="UP000539985">
    <property type="component" value="Unassembled WGS sequence"/>
</dbReference>
<dbReference type="InterPro" id="IPR052342">
    <property type="entry name" value="MCH/BMMD"/>
</dbReference>
<feature type="domain" description="MaoC-like" evidence="1">
    <location>
        <begin position="17"/>
        <end position="127"/>
    </location>
</feature>
<dbReference type="SUPFAM" id="SSF54637">
    <property type="entry name" value="Thioesterase/thiol ester dehydrase-isomerase"/>
    <property type="match status" value="1"/>
</dbReference>
<dbReference type="Pfam" id="PF01575">
    <property type="entry name" value="MaoC_dehydratas"/>
    <property type="match status" value="1"/>
</dbReference>
<reference evidence="2 3" key="1">
    <citation type="submission" date="2020-04" db="EMBL/GenBank/DDBJ databases">
        <title>Molecular characterization of pseudomonads from Agaricus bisporus reveal novel blotch 2 pathogens in Western Europe.</title>
        <authorList>
            <person name="Taparia T."/>
            <person name="Krijger M."/>
            <person name="Haynes E."/>
            <person name="Elpinstone J.G."/>
            <person name="Noble R."/>
            <person name="Van Der Wolf J."/>
        </authorList>
    </citation>
    <scope>NUCLEOTIDE SEQUENCE [LARGE SCALE GENOMIC DNA]</scope>
    <source>
        <strain evidence="2 3">H7001</strain>
    </source>
</reference>
<dbReference type="EMBL" id="JACAQB010000004">
    <property type="protein sequence ID" value="NWB95755.1"/>
    <property type="molecule type" value="Genomic_DNA"/>
</dbReference>
<dbReference type="Gene3D" id="3.10.129.10">
    <property type="entry name" value="Hotdog Thioesterase"/>
    <property type="match status" value="1"/>
</dbReference>